<keyword evidence="1" id="KW-1133">Transmembrane helix</keyword>
<keyword evidence="1" id="KW-0812">Transmembrane</keyword>
<name>A0A2P8HBW3_CHINA</name>
<proteinExistence type="predicted"/>
<feature type="transmembrane region" description="Helical" evidence="1">
    <location>
        <begin position="6"/>
        <end position="25"/>
    </location>
</feature>
<accession>A0A2P8HBW3</accession>
<dbReference type="EMBL" id="PYAW01000007">
    <property type="protein sequence ID" value="PSL43715.1"/>
    <property type="molecule type" value="Genomic_DNA"/>
</dbReference>
<evidence type="ECO:0000313" key="2">
    <source>
        <dbReference type="EMBL" id="PSL43715.1"/>
    </source>
</evidence>
<reference evidence="2 3" key="1">
    <citation type="submission" date="2018-03" db="EMBL/GenBank/DDBJ databases">
        <title>Genomic Encyclopedia of Archaeal and Bacterial Type Strains, Phase II (KMG-II): from individual species to whole genera.</title>
        <authorList>
            <person name="Goeker M."/>
        </authorList>
    </citation>
    <scope>NUCLEOTIDE SEQUENCE [LARGE SCALE GENOMIC DNA]</scope>
    <source>
        <strain evidence="2 3">DSM 24859</strain>
    </source>
</reference>
<keyword evidence="3" id="KW-1185">Reference proteome</keyword>
<gene>
    <name evidence="2" type="ORF">CLV51_10724</name>
</gene>
<evidence type="ECO:0000313" key="3">
    <source>
        <dbReference type="Proteomes" id="UP000240971"/>
    </source>
</evidence>
<organism evidence="2 3">
    <name type="scientific">Chitinophaga niastensis</name>
    <dbReference type="NCBI Taxonomy" id="536980"/>
    <lineage>
        <taxon>Bacteria</taxon>
        <taxon>Pseudomonadati</taxon>
        <taxon>Bacteroidota</taxon>
        <taxon>Chitinophagia</taxon>
        <taxon>Chitinophagales</taxon>
        <taxon>Chitinophagaceae</taxon>
        <taxon>Chitinophaga</taxon>
    </lineage>
</organism>
<dbReference type="AlphaFoldDB" id="A0A2P8HBW3"/>
<comment type="caution">
    <text evidence="2">The sequence shown here is derived from an EMBL/GenBank/DDBJ whole genome shotgun (WGS) entry which is preliminary data.</text>
</comment>
<protein>
    <submittedName>
        <fullName evidence="2">Uncharacterized protein</fullName>
    </submittedName>
</protein>
<keyword evidence="1" id="KW-0472">Membrane</keyword>
<sequence>MSIYISYFIYAIVAIWIYRLLAYFFDEKKELKGRKKSVKF</sequence>
<dbReference type="Proteomes" id="UP000240971">
    <property type="component" value="Unassembled WGS sequence"/>
</dbReference>
<evidence type="ECO:0000256" key="1">
    <source>
        <dbReference type="SAM" id="Phobius"/>
    </source>
</evidence>